<name>A0A8C6H9L5_MUSSI</name>
<feature type="domain" description="KRAB" evidence="1">
    <location>
        <begin position="13"/>
        <end position="84"/>
    </location>
</feature>
<evidence type="ECO:0000313" key="3">
    <source>
        <dbReference type="Proteomes" id="UP000694415"/>
    </source>
</evidence>
<dbReference type="Proteomes" id="UP000694415">
    <property type="component" value="Unplaced"/>
</dbReference>
<evidence type="ECO:0000313" key="2">
    <source>
        <dbReference type="Ensembl" id="ENSMSIP00000017143.1"/>
    </source>
</evidence>
<dbReference type="SUPFAM" id="SSF109640">
    <property type="entry name" value="KRAB domain (Kruppel-associated box)"/>
    <property type="match status" value="1"/>
</dbReference>
<dbReference type="Gene3D" id="6.10.140.140">
    <property type="match status" value="1"/>
</dbReference>
<evidence type="ECO:0000259" key="1">
    <source>
        <dbReference type="PROSITE" id="PS50805"/>
    </source>
</evidence>
<proteinExistence type="predicted"/>
<dbReference type="PANTHER" id="PTHR23232">
    <property type="entry name" value="KRAB DOMAIN C2H2 ZINC FINGER"/>
    <property type="match status" value="1"/>
</dbReference>
<dbReference type="Pfam" id="PF01352">
    <property type="entry name" value="KRAB"/>
    <property type="match status" value="1"/>
</dbReference>
<sequence>MAIVFVTFEEGLLTLRDMAVDFSVEEWECLNCTQRALYVDVMLENYNNLLFVESHRVCHRDEKVLDQGTKHIAHERVNSPACCPCSVLLLLWS</sequence>
<dbReference type="InterPro" id="IPR036051">
    <property type="entry name" value="KRAB_dom_sf"/>
</dbReference>
<protein>
    <recommendedName>
        <fullName evidence="1">KRAB domain-containing protein</fullName>
    </recommendedName>
</protein>
<reference evidence="2" key="1">
    <citation type="submission" date="2025-08" db="UniProtKB">
        <authorList>
            <consortium name="Ensembl"/>
        </authorList>
    </citation>
    <scope>IDENTIFICATION</scope>
</reference>
<dbReference type="CDD" id="cd07765">
    <property type="entry name" value="KRAB_A-box"/>
    <property type="match status" value="1"/>
</dbReference>
<dbReference type="PROSITE" id="PS50805">
    <property type="entry name" value="KRAB"/>
    <property type="match status" value="1"/>
</dbReference>
<dbReference type="SMART" id="SM00349">
    <property type="entry name" value="KRAB"/>
    <property type="match status" value="1"/>
</dbReference>
<dbReference type="Ensembl" id="ENSMSIT00000021689.1">
    <property type="protein sequence ID" value="ENSMSIP00000017143.1"/>
    <property type="gene ID" value="ENSMSIG00000014658.1"/>
</dbReference>
<dbReference type="InterPro" id="IPR001909">
    <property type="entry name" value="KRAB"/>
</dbReference>
<dbReference type="GeneTree" id="ENSGT00940000154712"/>
<dbReference type="InterPro" id="IPR050169">
    <property type="entry name" value="Krueppel_C2H2_ZnF"/>
</dbReference>
<keyword evidence="3" id="KW-1185">Reference proteome</keyword>
<dbReference type="AlphaFoldDB" id="A0A8C6H9L5"/>
<organism evidence="2 3">
    <name type="scientific">Mus spicilegus</name>
    <name type="common">Mound-building mouse</name>
    <dbReference type="NCBI Taxonomy" id="10103"/>
    <lineage>
        <taxon>Eukaryota</taxon>
        <taxon>Metazoa</taxon>
        <taxon>Chordata</taxon>
        <taxon>Craniata</taxon>
        <taxon>Vertebrata</taxon>
        <taxon>Euteleostomi</taxon>
        <taxon>Mammalia</taxon>
        <taxon>Eutheria</taxon>
        <taxon>Euarchontoglires</taxon>
        <taxon>Glires</taxon>
        <taxon>Rodentia</taxon>
        <taxon>Myomorpha</taxon>
        <taxon>Muroidea</taxon>
        <taxon>Muridae</taxon>
        <taxon>Murinae</taxon>
        <taxon>Mus</taxon>
        <taxon>Mus</taxon>
    </lineage>
</organism>
<dbReference type="GO" id="GO:0006355">
    <property type="term" value="P:regulation of DNA-templated transcription"/>
    <property type="evidence" value="ECO:0007669"/>
    <property type="project" value="InterPro"/>
</dbReference>
<dbReference type="PANTHER" id="PTHR23232:SF150">
    <property type="entry name" value="ZINC FINGER PROTEIN 993-RELATED"/>
    <property type="match status" value="1"/>
</dbReference>
<accession>A0A8C6H9L5</accession>
<reference evidence="2" key="2">
    <citation type="submission" date="2025-09" db="UniProtKB">
        <authorList>
            <consortium name="Ensembl"/>
        </authorList>
    </citation>
    <scope>IDENTIFICATION</scope>
</reference>